<sequence length="157" mass="17319">MRLPLDLIALIDQEAHAFDASPAEVIRRALRIGLAPAAEPEDDFQAVPMPEMAGLQEALDLAEGWIDLQMRLRRTGLVLRAGGSDGRLGVHEWPSNRFMIALDEIGPSLGELVLRYRAPFPGRPVFETKETRGNATEAAQDLSISRRFVLPQLRPAA</sequence>
<dbReference type="Proteomes" id="UP000027471">
    <property type="component" value="Unassembled WGS sequence"/>
</dbReference>
<dbReference type="AlphaFoldDB" id="A0A074JWS5"/>
<comment type="caution">
    <text evidence="1">The sequence shown here is derived from an EMBL/GenBank/DDBJ whole genome shotgun (WGS) entry which is preliminary data.</text>
</comment>
<dbReference type="eggNOG" id="ENOG5032D64">
    <property type="taxonomic scope" value="Bacteria"/>
</dbReference>
<protein>
    <submittedName>
        <fullName evidence="1">Uncharacterized protein</fullName>
    </submittedName>
</protein>
<name>A0A074JWS5_9RHOB</name>
<dbReference type="EMBL" id="AUNB01000012">
    <property type="protein sequence ID" value="KEO60939.1"/>
    <property type="molecule type" value="Genomic_DNA"/>
</dbReference>
<accession>A0A074JWS5</accession>
<keyword evidence="2" id="KW-1185">Reference proteome</keyword>
<evidence type="ECO:0000313" key="2">
    <source>
        <dbReference type="Proteomes" id="UP000027471"/>
    </source>
</evidence>
<gene>
    <name evidence="1" type="ORF">DT23_11150</name>
</gene>
<organism evidence="1 2">
    <name type="scientific">Thioclava indica</name>
    <dbReference type="NCBI Taxonomy" id="1353528"/>
    <lineage>
        <taxon>Bacteria</taxon>
        <taxon>Pseudomonadati</taxon>
        <taxon>Pseudomonadota</taxon>
        <taxon>Alphaproteobacteria</taxon>
        <taxon>Rhodobacterales</taxon>
        <taxon>Paracoccaceae</taxon>
        <taxon>Thioclava</taxon>
    </lineage>
</organism>
<evidence type="ECO:0000313" key="1">
    <source>
        <dbReference type="EMBL" id="KEO60939.1"/>
    </source>
</evidence>
<proteinExistence type="predicted"/>
<reference evidence="1 2" key="1">
    <citation type="journal article" date="2015" name="Antonie Van Leeuwenhoek">
        <title>Thioclava indica sp. nov., isolated from surface seawater of the Indian Ocean.</title>
        <authorList>
            <person name="Liu Y."/>
            <person name="Lai Q."/>
            <person name="Du J."/>
            <person name="Xu H."/>
            <person name="Jiang L."/>
            <person name="Shao Z."/>
        </authorList>
    </citation>
    <scope>NUCLEOTIDE SEQUENCE [LARGE SCALE GENOMIC DNA]</scope>
    <source>
        <strain evidence="1 2">DT23-4</strain>
    </source>
</reference>